<reference evidence="3" key="1">
    <citation type="submission" date="2021-04" db="EMBL/GenBank/DDBJ databases">
        <authorList>
            <consortium name="Molecular Ecology Group"/>
        </authorList>
    </citation>
    <scope>NUCLEOTIDE SEQUENCE</scope>
</reference>
<evidence type="ECO:0000256" key="1">
    <source>
        <dbReference type="ARBA" id="ARBA00009892"/>
    </source>
</evidence>
<dbReference type="EMBL" id="CAJHNH020002088">
    <property type="protein sequence ID" value="CAG5125535.1"/>
    <property type="molecule type" value="Genomic_DNA"/>
</dbReference>
<dbReference type="PANTHER" id="PTHR11703">
    <property type="entry name" value="DEOXYHYPUSINE SYNTHASE"/>
    <property type="match status" value="1"/>
</dbReference>
<evidence type="ECO:0000313" key="4">
    <source>
        <dbReference type="Proteomes" id="UP000678393"/>
    </source>
</evidence>
<dbReference type="InterPro" id="IPR002773">
    <property type="entry name" value="Deoxyhypusine_synthase"/>
</dbReference>
<comment type="caution">
    <text evidence="3">The sequence shown here is derived from an EMBL/GenBank/DDBJ whole genome shotgun (WGS) entry which is preliminary data.</text>
</comment>
<dbReference type="GO" id="GO:0034038">
    <property type="term" value="F:deoxyhypusine synthase activity"/>
    <property type="evidence" value="ECO:0007669"/>
    <property type="project" value="TreeGrafter"/>
</dbReference>
<dbReference type="SUPFAM" id="SSF52467">
    <property type="entry name" value="DHS-like NAD/FAD-binding domain"/>
    <property type="match status" value="1"/>
</dbReference>
<evidence type="ECO:0000256" key="2">
    <source>
        <dbReference type="ARBA" id="ARBA00023027"/>
    </source>
</evidence>
<evidence type="ECO:0008006" key="5">
    <source>
        <dbReference type="Google" id="ProtNLM"/>
    </source>
</evidence>
<dbReference type="PANTHER" id="PTHR11703:SF0">
    <property type="entry name" value="DEOXYHYPUSINE SYNTHASE"/>
    <property type="match status" value="1"/>
</dbReference>
<dbReference type="InterPro" id="IPR036982">
    <property type="entry name" value="Deoxyhypusine_synthase_sf"/>
</dbReference>
<evidence type="ECO:0000313" key="3">
    <source>
        <dbReference type="EMBL" id="CAG5125535.1"/>
    </source>
</evidence>
<accession>A0A8S3ZCC4</accession>
<proteinExistence type="inferred from homology"/>
<gene>
    <name evidence="3" type="ORF">CUNI_LOCUS11093</name>
</gene>
<dbReference type="Gene3D" id="3.40.910.10">
    <property type="entry name" value="Deoxyhypusine synthase"/>
    <property type="match status" value="1"/>
</dbReference>
<dbReference type="Pfam" id="PF01916">
    <property type="entry name" value="DS"/>
    <property type="match status" value="1"/>
</dbReference>
<feature type="non-terminal residue" evidence="3">
    <location>
        <position position="195"/>
    </location>
</feature>
<dbReference type="GO" id="GO:0005737">
    <property type="term" value="C:cytoplasm"/>
    <property type="evidence" value="ECO:0007669"/>
    <property type="project" value="TreeGrafter"/>
</dbReference>
<name>A0A8S3ZCC4_9EUPU</name>
<sequence length="195" mass="21518">MNSTNGIHPAIERAWSAAVMDSDPIPKNLPKVKGYDFNEGVQYDKIFATLSTMGFQVGICLCCVFNDMLDCKLRTIPKLEKGSFHKAFISEGRRTSNCTIMLGYTSNMVSSGNREVLKYLAEHNMVDCIVTTGGGVEEDLIKCLHSFYIGDFSLQVCCSLVTDKIGNLIAPNSGYSKLHAWLSPILDAMSDEQKN</sequence>
<keyword evidence="2" id="KW-0520">NAD</keyword>
<dbReference type="OrthoDB" id="294378at2759"/>
<keyword evidence="4" id="KW-1185">Reference proteome</keyword>
<protein>
    <recommendedName>
        <fullName evidence="5">Deoxyhypusine synthase</fullName>
    </recommendedName>
</protein>
<organism evidence="3 4">
    <name type="scientific">Candidula unifasciata</name>
    <dbReference type="NCBI Taxonomy" id="100452"/>
    <lineage>
        <taxon>Eukaryota</taxon>
        <taxon>Metazoa</taxon>
        <taxon>Spiralia</taxon>
        <taxon>Lophotrochozoa</taxon>
        <taxon>Mollusca</taxon>
        <taxon>Gastropoda</taxon>
        <taxon>Heterobranchia</taxon>
        <taxon>Euthyneura</taxon>
        <taxon>Panpulmonata</taxon>
        <taxon>Eupulmonata</taxon>
        <taxon>Stylommatophora</taxon>
        <taxon>Helicina</taxon>
        <taxon>Helicoidea</taxon>
        <taxon>Geomitridae</taxon>
        <taxon>Candidula</taxon>
    </lineage>
</organism>
<dbReference type="InterPro" id="IPR029035">
    <property type="entry name" value="DHS-like_NAD/FAD-binding_dom"/>
</dbReference>
<dbReference type="AlphaFoldDB" id="A0A8S3ZCC4"/>
<dbReference type="Proteomes" id="UP000678393">
    <property type="component" value="Unassembled WGS sequence"/>
</dbReference>
<comment type="similarity">
    <text evidence="1">Belongs to the deoxyhypusine synthase family.</text>
</comment>